<dbReference type="SMART" id="SM00850">
    <property type="entry name" value="LytTR"/>
    <property type="match status" value="1"/>
</dbReference>
<evidence type="ECO:0000259" key="1">
    <source>
        <dbReference type="PROSITE" id="PS50110"/>
    </source>
</evidence>
<dbReference type="InterPro" id="IPR007492">
    <property type="entry name" value="LytTR_DNA-bd_dom"/>
</dbReference>
<proteinExistence type="predicted"/>
<evidence type="ECO:0000259" key="2">
    <source>
        <dbReference type="PROSITE" id="PS50930"/>
    </source>
</evidence>
<dbReference type="InterPro" id="IPR011006">
    <property type="entry name" value="CheY-like_superfamily"/>
</dbReference>
<dbReference type="GO" id="GO:0000156">
    <property type="term" value="F:phosphorelay response regulator activity"/>
    <property type="evidence" value="ECO:0007669"/>
    <property type="project" value="InterPro"/>
</dbReference>
<dbReference type="SUPFAM" id="SSF52172">
    <property type="entry name" value="CheY-like"/>
    <property type="match status" value="1"/>
</dbReference>
<dbReference type="Pfam" id="PF04397">
    <property type="entry name" value="LytTR"/>
    <property type="match status" value="1"/>
</dbReference>
<accession>A0A644V3Y6</accession>
<dbReference type="PANTHER" id="PTHR37299:SF1">
    <property type="entry name" value="STAGE 0 SPORULATION PROTEIN A HOMOLOG"/>
    <property type="match status" value="1"/>
</dbReference>
<sequence length="244" mass="27844">MKIRTIIVDDELPICDEIEYLLQSHADIEVLEKFDQSQAALDYIAKNKCELVFLDIEMPGMSGLELAECIGTMDYKPLIVFVTAYEEYAVHAFATPAVGYITKPVTQIKLTKVLCKVRDLLPGVCKEPKTVQKVSRVTVFKDGRLCPLAQQEIIMAYVKDKDVFVRTEAGEFAVQMNLQELADILCDASFLRVHRQYIINLDFVEEVIPWFHGSYMVHMRGIKGEDIPIGRTHLQELKKLLGFR</sequence>
<protein>
    <submittedName>
        <fullName evidence="3">Transcriptional regulatory protein YpdB</fullName>
    </submittedName>
</protein>
<dbReference type="EMBL" id="VSSQ01000215">
    <property type="protein sequence ID" value="MPL86058.1"/>
    <property type="molecule type" value="Genomic_DNA"/>
</dbReference>
<gene>
    <name evidence="3" type="primary">ypdB_6</name>
    <name evidence="3" type="ORF">SDC9_32034</name>
</gene>
<feature type="domain" description="Response regulatory" evidence="1">
    <location>
        <begin position="4"/>
        <end position="118"/>
    </location>
</feature>
<dbReference type="InterPro" id="IPR001789">
    <property type="entry name" value="Sig_transdc_resp-reg_receiver"/>
</dbReference>
<dbReference type="Pfam" id="PF00072">
    <property type="entry name" value="Response_reg"/>
    <property type="match status" value="1"/>
</dbReference>
<reference evidence="3" key="1">
    <citation type="submission" date="2019-08" db="EMBL/GenBank/DDBJ databases">
        <authorList>
            <person name="Kucharzyk K."/>
            <person name="Murdoch R.W."/>
            <person name="Higgins S."/>
            <person name="Loffler F."/>
        </authorList>
    </citation>
    <scope>NUCLEOTIDE SEQUENCE</scope>
</reference>
<dbReference type="Gene3D" id="2.20.25.10">
    <property type="match status" value="1"/>
</dbReference>
<dbReference type="GO" id="GO:0003677">
    <property type="term" value="F:DNA binding"/>
    <property type="evidence" value="ECO:0007669"/>
    <property type="project" value="InterPro"/>
</dbReference>
<dbReference type="Gene3D" id="2.40.50.40">
    <property type="match status" value="1"/>
</dbReference>
<dbReference type="AlphaFoldDB" id="A0A644V3Y6"/>
<feature type="domain" description="HTH LytTR-type" evidence="2">
    <location>
        <begin position="137"/>
        <end position="243"/>
    </location>
</feature>
<comment type="caution">
    <text evidence="3">The sequence shown here is derived from an EMBL/GenBank/DDBJ whole genome shotgun (WGS) entry which is preliminary data.</text>
</comment>
<dbReference type="PROSITE" id="PS50110">
    <property type="entry name" value="RESPONSE_REGULATORY"/>
    <property type="match status" value="1"/>
</dbReference>
<name>A0A644V3Y6_9ZZZZ</name>
<evidence type="ECO:0000313" key="3">
    <source>
        <dbReference type="EMBL" id="MPL86058.1"/>
    </source>
</evidence>
<dbReference type="SMART" id="SM00448">
    <property type="entry name" value="REC"/>
    <property type="match status" value="1"/>
</dbReference>
<dbReference type="PROSITE" id="PS50930">
    <property type="entry name" value="HTH_LYTTR"/>
    <property type="match status" value="1"/>
</dbReference>
<dbReference type="Gene3D" id="3.40.50.2300">
    <property type="match status" value="1"/>
</dbReference>
<dbReference type="InterPro" id="IPR046947">
    <property type="entry name" value="LytR-like"/>
</dbReference>
<dbReference type="PANTHER" id="PTHR37299">
    <property type="entry name" value="TRANSCRIPTIONAL REGULATOR-RELATED"/>
    <property type="match status" value="1"/>
</dbReference>
<organism evidence="3">
    <name type="scientific">bioreactor metagenome</name>
    <dbReference type="NCBI Taxonomy" id="1076179"/>
    <lineage>
        <taxon>unclassified sequences</taxon>
        <taxon>metagenomes</taxon>
        <taxon>ecological metagenomes</taxon>
    </lineage>
</organism>